<dbReference type="STRING" id="1202772.A0A1V9ZKJ8"/>
<dbReference type="InterPro" id="IPR023398">
    <property type="entry name" value="TIF_eIF4e-like"/>
</dbReference>
<gene>
    <name evidence="7" type="ORF">ACHHYP_08439</name>
</gene>
<dbReference type="SUPFAM" id="SSF55418">
    <property type="entry name" value="eIF4e-like"/>
    <property type="match status" value="1"/>
</dbReference>
<protein>
    <recommendedName>
        <fullName evidence="9">Eukaryotic initiation factor 4E</fullName>
    </recommendedName>
</protein>
<keyword evidence="4 6" id="KW-0694">RNA-binding</keyword>
<dbReference type="PANTHER" id="PTHR11960:SF8">
    <property type="entry name" value="EUKARYOTIC TRANSLATION INITIATION FACTOR 4E1-RELATED"/>
    <property type="match status" value="1"/>
</dbReference>
<accession>A0A1V9ZKJ8</accession>
<comment type="caution">
    <text evidence="7">The sequence shown here is derived from an EMBL/GenBank/DDBJ whole genome shotgun (WGS) entry which is preliminary data.</text>
</comment>
<evidence type="ECO:0000256" key="2">
    <source>
        <dbReference type="ARBA" id="ARBA00022540"/>
    </source>
</evidence>
<evidence type="ECO:0000256" key="1">
    <source>
        <dbReference type="ARBA" id="ARBA00009860"/>
    </source>
</evidence>
<sequence>MTDEVHPLQSAWSIWELRESTKGNYGDNLHRLCTFSSVEEFWGYWNNIPKPSQVLNDGIAKKKFSDRSVQSFAVFKEGIRPEWEDSANMNGGEWQLSIRLQPGPLDELWDKVVLGMIGETIDPTNEITGARVVHKNKKDTHTYRFELWLRSRDRNLADEIRKNMVACMNQDGSSQKVVVSDCSYKEHRH</sequence>
<dbReference type="AlphaFoldDB" id="A0A1V9ZKJ8"/>
<keyword evidence="2 6" id="KW-0396">Initiation factor</keyword>
<dbReference type="OrthoDB" id="590761at2759"/>
<evidence type="ECO:0000313" key="8">
    <source>
        <dbReference type="Proteomes" id="UP000243579"/>
    </source>
</evidence>
<evidence type="ECO:0000313" key="7">
    <source>
        <dbReference type="EMBL" id="OQR98512.1"/>
    </source>
</evidence>
<dbReference type="GO" id="GO:0006417">
    <property type="term" value="P:regulation of translation"/>
    <property type="evidence" value="ECO:0007669"/>
    <property type="project" value="UniProtKB-KW"/>
</dbReference>
<dbReference type="Pfam" id="PF01652">
    <property type="entry name" value="IF4E"/>
    <property type="match status" value="1"/>
</dbReference>
<dbReference type="PANTHER" id="PTHR11960">
    <property type="entry name" value="EUKARYOTIC TRANSLATION INITIATION FACTOR 4E RELATED"/>
    <property type="match status" value="1"/>
</dbReference>
<organism evidence="7 8">
    <name type="scientific">Achlya hypogyna</name>
    <name type="common">Oomycete</name>
    <name type="synonym">Protoachlya hypogyna</name>
    <dbReference type="NCBI Taxonomy" id="1202772"/>
    <lineage>
        <taxon>Eukaryota</taxon>
        <taxon>Sar</taxon>
        <taxon>Stramenopiles</taxon>
        <taxon>Oomycota</taxon>
        <taxon>Saprolegniomycetes</taxon>
        <taxon>Saprolegniales</taxon>
        <taxon>Achlyaceae</taxon>
        <taxon>Achlya</taxon>
    </lineage>
</organism>
<evidence type="ECO:0000256" key="5">
    <source>
        <dbReference type="ARBA" id="ARBA00022917"/>
    </source>
</evidence>
<evidence type="ECO:0000256" key="6">
    <source>
        <dbReference type="RuleBase" id="RU004374"/>
    </source>
</evidence>
<name>A0A1V9ZKJ8_ACHHY</name>
<reference evidence="7 8" key="1">
    <citation type="journal article" date="2014" name="Genome Biol. Evol.">
        <title>The secreted proteins of Achlya hypogyna and Thraustotheca clavata identify the ancestral oomycete secretome and reveal gene acquisitions by horizontal gene transfer.</title>
        <authorList>
            <person name="Misner I."/>
            <person name="Blouin N."/>
            <person name="Leonard G."/>
            <person name="Richards T.A."/>
            <person name="Lane C.E."/>
        </authorList>
    </citation>
    <scope>NUCLEOTIDE SEQUENCE [LARGE SCALE GENOMIC DNA]</scope>
    <source>
        <strain evidence="7 8">ATCC 48635</strain>
    </source>
</reference>
<keyword evidence="5 6" id="KW-0648">Protein biosynthesis</keyword>
<proteinExistence type="inferred from homology"/>
<comment type="similarity">
    <text evidence="1 6">Belongs to the eukaryotic initiation factor 4E family.</text>
</comment>
<dbReference type="Gene3D" id="3.30.760.10">
    <property type="entry name" value="RNA Cap, Translation Initiation Factor Eif4e"/>
    <property type="match status" value="1"/>
</dbReference>
<dbReference type="EMBL" id="JNBR01000083">
    <property type="protein sequence ID" value="OQR98512.1"/>
    <property type="molecule type" value="Genomic_DNA"/>
</dbReference>
<dbReference type="InterPro" id="IPR001040">
    <property type="entry name" value="TIF_eIF_4E"/>
</dbReference>
<evidence type="ECO:0000256" key="4">
    <source>
        <dbReference type="ARBA" id="ARBA00022884"/>
    </source>
</evidence>
<dbReference type="Proteomes" id="UP000243579">
    <property type="component" value="Unassembled WGS sequence"/>
</dbReference>
<dbReference type="GO" id="GO:0000340">
    <property type="term" value="F:RNA 7-methylguanosine cap binding"/>
    <property type="evidence" value="ECO:0007669"/>
    <property type="project" value="TreeGrafter"/>
</dbReference>
<keyword evidence="3" id="KW-0810">Translation regulation</keyword>
<evidence type="ECO:0008006" key="9">
    <source>
        <dbReference type="Google" id="ProtNLM"/>
    </source>
</evidence>
<dbReference type="GO" id="GO:0016281">
    <property type="term" value="C:eukaryotic translation initiation factor 4F complex"/>
    <property type="evidence" value="ECO:0007669"/>
    <property type="project" value="TreeGrafter"/>
</dbReference>
<evidence type="ECO:0000256" key="3">
    <source>
        <dbReference type="ARBA" id="ARBA00022845"/>
    </source>
</evidence>
<dbReference type="GO" id="GO:0003743">
    <property type="term" value="F:translation initiation factor activity"/>
    <property type="evidence" value="ECO:0007669"/>
    <property type="project" value="UniProtKB-KW"/>
</dbReference>
<keyword evidence="8" id="KW-1185">Reference proteome</keyword>